<comment type="pathway">
    <text evidence="1">Cofactor biosynthesis; molybdopterin biosynthesis.</text>
</comment>
<dbReference type="InterPro" id="IPR003749">
    <property type="entry name" value="ThiS/MoaD-like"/>
</dbReference>
<name>A0A3E0UDA1_9GAMM</name>
<dbReference type="Gene3D" id="3.10.20.30">
    <property type="match status" value="1"/>
</dbReference>
<evidence type="ECO:0000256" key="1">
    <source>
        <dbReference type="ARBA" id="ARBA00005046"/>
    </source>
</evidence>
<evidence type="ECO:0000256" key="2">
    <source>
        <dbReference type="ARBA" id="ARBA00022741"/>
    </source>
</evidence>
<dbReference type="InterPro" id="IPR010038">
    <property type="entry name" value="MoaD_arc-typ"/>
</dbReference>
<dbReference type="InterPro" id="IPR012675">
    <property type="entry name" value="Beta-grasp_dom_sf"/>
</dbReference>
<dbReference type="AlphaFoldDB" id="A0A3E0UDA1"/>
<evidence type="ECO:0000256" key="4">
    <source>
        <dbReference type="ARBA" id="ARBA00024200"/>
    </source>
</evidence>
<dbReference type="RefSeq" id="WP_115999234.1">
    <property type="nucleotide sequence ID" value="NZ_QUOV01000001.1"/>
</dbReference>
<comment type="similarity">
    <text evidence="4">Belongs to the MoaD family.</text>
</comment>
<dbReference type="UniPathway" id="UPA00344"/>
<dbReference type="NCBIfam" id="TIGR01682">
    <property type="entry name" value="moaD"/>
    <property type="match status" value="1"/>
</dbReference>
<accession>A0A3E0UDA1</accession>
<reference evidence="6 7" key="1">
    <citation type="submission" date="2018-08" db="EMBL/GenBank/DDBJ databases">
        <title>Thalassotalea euphylliae genome.</title>
        <authorList>
            <person name="Summers S."/>
            <person name="Rice S.A."/>
            <person name="Freckelton M.L."/>
            <person name="Nedved B.T."/>
            <person name="Hadfield M.G."/>
        </authorList>
    </citation>
    <scope>NUCLEOTIDE SEQUENCE [LARGE SCALE GENOMIC DNA]</scope>
    <source>
        <strain evidence="6 7">H2</strain>
    </source>
</reference>
<dbReference type="PANTHER" id="PTHR33359">
    <property type="entry name" value="MOLYBDOPTERIN SYNTHASE SULFUR CARRIER SUBUNIT"/>
    <property type="match status" value="1"/>
</dbReference>
<evidence type="ECO:0000256" key="5">
    <source>
        <dbReference type="ARBA" id="ARBA00024247"/>
    </source>
</evidence>
<keyword evidence="3" id="KW-0501">Molybdenum cofactor biosynthesis</keyword>
<proteinExistence type="inferred from homology"/>
<dbReference type="GO" id="GO:1990133">
    <property type="term" value="C:molybdopterin adenylyltransferase complex"/>
    <property type="evidence" value="ECO:0007669"/>
    <property type="project" value="TreeGrafter"/>
</dbReference>
<dbReference type="InterPro" id="IPR044672">
    <property type="entry name" value="MOCS2A"/>
</dbReference>
<dbReference type="GO" id="GO:0006777">
    <property type="term" value="P:Mo-molybdopterin cofactor biosynthetic process"/>
    <property type="evidence" value="ECO:0007669"/>
    <property type="project" value="UniProtKB-KW"/>
</dbReference>
<dbReference type="SUPFAM" id="SSF54285">
    <property type="entry name" value="MoaD/ThiS"/>
    <property type="match status" value="1"/>
</dbReference>
<sequence length="82" mass="9051">MLTVLFFARLREQLGQASVRIAVNENTTVEQVLTQLKEEYPDWQSPLSSNNILAALNQQMVSKDTVVNAGDELAFFPPVTGG</sequence>
<dbReference type="Pfam" id="PF02597">
    <property type="entry name" value="ThiS"/>
    <property type="match status" value="1"/>
</dbReference>
<dbReference type="Proteomes" id="UP000256999">
    <property type="component" value="Unassembled WGS sequence"/>
</dbReference>
<protein>
    <recommendedName>
        <fullName evidence="5">Molybdopterin synthase sulfur carrier subunit</fullName>
    </recommendedName>
</protein>
<dbReference type="CDD" id="cd00754">
    <property type="entry name" value="Ubl_MoaD"/>
    <property type="match status" value="1"/>
</dbReference>
<dbReference type="FunFam" id="3.10.20.30:FF:000010">
    <property type="entry name" value="Molybdopterin synthase sulfur carrier subunit"/>
    <property type="match status" value="1"/>
</dbReference>
<comment type="caution">
    <text evidence="6">The sequence shown here is derived from an EMBL/GenBank/DDBJ whole genome shotgun (WGS) entry which is preliminary data.</text>
</comment>
<evidence type="ECO:0000313" key="6">
    <source>
        <dbReference type="EMBL" id="REL34557.1"/>
    </source>
</evidence>
<keyword evidence="2" id="KW-0547">Nucleotide-binding</keyword>
<organism evidence="6 7">
    <name type="scientific">Thalassotalea euphylliae</name>
    <dbReference type="NCBI Taxonomy" id="1655234"/>
    <lineage>
        <taxon>Bacteria</taxon>
        <taxon>Pseudomonadati</taxon>
        <taxon>Pseudomonadota</taxon>
        <taxon>Gammaproteobacteria</taxon>
        <taxon>Alteromonadales</taxon>
        <taxon>Colwelliaceae</taxon>
        <taxon>Thalassotalea</taxon>
    </lineage>
</organism>
<dbReference type="InterPro" id="IPR016155">
    <property type="entry name" value="Mopterin_synth/thiamin_S_b"/>
</dbReference>
<dbReference type="GO" id="GO:0000166">
    <property type="term" value="F:nucleotide binding"/>
    <property type="evidence" value="ECO:0007669"/>
    <property type="project" value="UniProtKB-KW"/>
</dbReference>
<dbReference type="PANTHER" id="PTHR33359:SF1">
    <property type="entry name" value="MOLYBDOPTERIN SYNTHASE SULFUR CARRIER SUBUNIT"/>
    <property type="match status" value="1"/>
</dbReference>
<evidence type="ECO:0000256" key="3">
    <source>
        <dbReference type="ARBA" id="ARBA00023150"/>
    </source>
</evidence>
<dbReference type="OrthoDB" id="9801945at2"/>
<dbReference type="NCBIfam" id="TIGR01687">
    <property type="entry name" value="moaD_arch"/>
    <property type="match status" value="1"/>
</dbReference>
<evidence type="ECO:0000313" key="7">
    <source>
        <dbReference type="Proteomes" id="UP000256999"/>
    </source>
</evidence>
<gene>
    <name evidence="6" type="primary">moaD</name>
    <name evidence="6" type="ORF">DXX92_03840</name>
</gene>
<dbReference type="EMBL" id="QUOV01000001">
    <property type="protein sequence ID" value="REL34557.1"/>
    <property type="molecule type" value="Genomic_DNA"/>
</dbReference>